<accession>A0A1I8JJ09</accession>
<proteinExistence type="inferred from homology"/>
<evidence type="ECO:0000256" key="4">
    <source>
        <dbReference type="ARBA" id="ARBA00022989"/>
    </source>
</evidence>
<dbReference type="Pfam" id="PF00001">
    <property type="entry name" value="7tm_1"/>
    <property type="match status" value="1"/>
</dbReference>
<dbReference type="SMART" id="SM01381">
    <property type="entry name" value="7TM_GPCR_Srsx"/>
    <property type="match status" value="1"/>
</dbReference>
<dbReference type="PROSITE" id="PS50262">
    <property type="entry name" value="G_PROTEIN_RECEP_F1_2"/>
    <property type="match status" value="1"/>
</dbReference>
<keyword evidence="4 9" id="KW-1133">Transmembrane helix</keyword>
<feature type="transmembrane region" description="Helical" evidence="9">
    <location>
        <begin position="1299"/>
        <end position="1322"/>
    </location>
</feature>
<dbReference type="CDD" id="cd07302">
    <property type="entry name" value="CHD"/>
    <property type="match status" value="1"/>
</dbReference>
<feature type="compositionally biased region" description="Polar residues" evidence="8">
    <location>
        <begin position="3075"/>
        <end position="3086"/>
    </location>
</feature>
<dbReference type="Gene3D" id="3.30.70.1230">
    <property type="entry name" value="Nucleotide cyclase"/>
    <property type="match status" value="1"/>
</dbReference>
<feature type="compositionally biased region" description="Pro residues" evidence="8">
    <location>
        <begin position="2876"/>
        <end position="2900"/>
    </location>
</feature>
<evidence type="ECO:0000259" key="11">
    <source>
        <dbReference type="PROSITE" id="PS50262"/>
    </source>
</evidence>
<feature type="transmembrane region" description="Helical" evidence="9">
    <location>
        <begin position="1614"/>
        <end position="1635"/>
    </location>
</feature>
<feature type="transmembrane region" description="Helical" evidence="9">
    <location>
        <begin position="509"/>
        <end position="528"/>
    </location>
</feature>
<comment type="similarity">
    <text evidence="7">Belongs to the G-protein coupled receptor 1 family.</text>
</comment>
<evidence type="ECO:0000256" key="7">
    <source>
        <dbReference type="RuleBase" id="RU000688"/>
    </source>
</evidence>
<dbReference type="InterPro" id="IPR029787">
    <property type="entry name" value="Nucleotide_cyclase"/>
</dbReference>
<dbReference type="SUPFAM" id="SSF81321">
    <property type="entry name" value="Family A G protein-coupled receptor-like"/>
    <property type="match status" value="1"/>
</dbReference>
<sequence length="4201" mass="457888">AGVEGAPALYDAEPAVAAVSEAEGAPASAAAASSRRASRRASSRRRSRSYSLGLATALPLHVVFERLKPAGDGAELVLAQALVGLEFDRRLVQRFLTFGQLLGESLRPGLVAAKKYFKLALQLGSLPSLQVHVVPVGVERVVKRLDSLLLAGQVGPGVAALLRQVEHLGQAFVPHLAVGLCGQAAVLHALRNRPLLRLKQLGCLGQLRLVELLSQGRGRVFRADIVSGGGGGCRRSTEVLHSLGTGRPRLTGSLRLAQASASARRRSSSRRRSASAWEGMGRDQRLGTSKSTPLPVASASASSSGSINSKSFFGLGRLASWSLRLANWSAASAAAAVPPAPPTEVAGVRSSVRGVSPMPAVRPVLALSSARSRACAPSFAACKLRTGQHQFASLYSRLREGAGALSQQAWQILSFAFLCPLFVLLPRLLLLLAERFSLNVGQFFKIARFRRHGVFAADVVETDRRLLLERRLLVVVDWEFLLGDAVHSREYAGRAQLAPLLQRGETARFLQLLLAGLALGFLALPGLGQHLQLVLVHIDGVRLGGLVLRTGIDLAGSQPPRVVIAAFVPHLGLVDEELVALQALGGCAANYRRNGAPLGGHQLGHVDEFLVLLAGPFGLFNTGIQPFVPAGFALLSGFAVQQRGNSGPLVFAVFHYGRLENLILRQGIMQIIHSQEGGSLVGKFRRTQALFGHTTAHNGAQRRATTAHSGALAHSGAQRRTPEDTGAWRRGVAGAAPHAALPLWRSHVTIDTKELLQKRPEDHLSSGSQKTAKQPNINLIAFRAGAMQKCVISVGVSRQHVDKVEGAHSLAFVDDSGNIQHRVAHDSGPAGDEIAGIASPFERDHCVNERLQWYDERVPLCEVLSVQLAASVQIGVPATEGVQHKHPGKRMSKSLVVEAFEHRVATGQQTVDVGVSPEVEVVVRVDSPGGPSDIVQVENQRRQSLALSEMVSEASEAASDASSATGAKASRSSRLIEDFLAREERRGSWYYRLRMIVILALPLTLAIGFAGSEIYFAAQSLIRGISIDEYLSSKNQLDGLSYALMQEGILTTVTSVSPNNVKSRFELSASRELVDVGAETHLPNWAQQLLANASGTWRRNGFVPELPVANETIIRTNADAWARDIHRIFSIGSDFSYRLASPSNLYVSEREMWAGMHADRVLVLYADYIAITAGLGYAYFTECASRWPHWAWFVRLTGGIADLRVNSGRALPKASKFFAKELNTSAANGKAALWLSMSDEIARQSLDRCVNATVLERRNLAELWLYLSQDHWANVREYHNQLDNLLNGRIKAANRDSTSYTIGFGFLVLALMLLCLGIGYWYSHKIAETVESIIDLARLIVTKKAETAEEKRRADAIIYNILPAEVVWDLKRGIVPEASRFEMSTVFFSGVENFEDLVKKSRPIEVFQMLNTIYSAFDSRIDNYDAYKVETISDTYMLVSGAPRLNGNQHALEVARLSLDLMATSKNLVLSHLPEEQIHLQIGFHSGPLVTGMIGSKSPRYCLFGDTVNTASRMKSHGEAFRIHMSEPSALLLEECGGFKIKARGEIEVKVTVKILCFLPPCSCERNSTENFQGKGPMRTYWLIGEASHSKTARHSVSPWLAVAMSSFYERVKAVYGGILVFGLFGNAAVVLTAAKQNTAHKAVNIYLGHLAVADILHLLSILPLMHLASVQSWVWGEAACKAYYMINYLNWTASIFIITAMGFDRFVAVVLPGQSQRLRSRRFAWGLLLCLWSLSGLLVSPIGVSSSVTTWGEGENATYSCGHILFDSFDASNGSSIGEDPNPDAWFTRQIKGIVQNEFSFAMYNLVVGCAVPLTLLTAFYGLIIHKVRRQATATIAGIHQAQQRLSRVSKMVIAVIVSYIVCSVPHWIHVNLGVRGFIPMECLVASSHITTILAYLNSAFNPVLYACFNRPFCRSLKRLLPAGFVRRSLERLGCLQRPANPSAAREQNPMLSQTVRGVRSWSNAGCGKLVTEEAVKVPPSQQAQAATSVGDQSGDSADFNPLARMCRSTAFTGHRARCRANIGSSTRWLRSLNWMVLPNSQRNTRPFGCCSRQLASKASNAREAHSKKATSKPKASKRTKAEGWELKQSGDTTGKSHSSLRCLTVRGVRSWSNAGCGKLVTEEAVKVPPSQQAQAATSVGGSLPRQYRQQYQVAALLKLDGLAELAAQHQTLRMLQQYELSKLGFFGTVGCSTKSIGRLEASLIAVEALKTVKTSWQRKGVFSIWEDKRDWHRLEGSSKPSYWGGPQIRKVTSALPSLAARDTIQPINSRAEEPIRQNHTAAINPARPGQAGPAAFGCEQTSWRQDWVHQRSPSSISELISKMPARLLLAAACLLAVCLPASEGFRIVARTHHGSKLASSFKKRQVYFDPIDNRKRQVYFDPIDNRKRQVYFDPIDNRKRQVYFDPIDNRKRQVYFDPIDNRKRQVYFDPIDNRKRKVYFDPIDNRKRQVYFDPIDNRKRQVYFDPIDNRKRQVYFDPIDNRKRQVYFDPIDNRKRQVYFDPIDNRKCPRKLSLDNCQAVNHLTMSQKTHFIFLSNLAVGATIIHHSGFRNVLLLTLQGLFRRGQARTRRYVECLLCSAGAPDTANGADFCSQGRTKPARGHLDGPGRAGRYSGTLVTRSSLILRRHAAADSKTGSDRFATPLILADDDVGSQESLRNQEPDCRHHGRIAALQMQPSPSGGGAARSSHSFWLPSRAQAGSAGAQQPSEPTEPAGEAAGGPHPLVHFVRCPECGYTTLNLQKFETHFPCSQRTEPPKYFTYVCSLCQAVSTSRDIMEDHREIYHRRAKASIIESCETLRKSSGGGSGSAFSQLNGGSSGSRRGCPNSAIGIDARSPSRSAAACGLHLGSFRQLETHLTAVHAQPPPFSITSPSKCLPPVPPSGTPLPLPLPPPPPPLPTPQSQLPTTPICEERGEDGGGPNSSDCSPDCPDDSSDALGSGCGPLGSAASAGPAVAVHNTMRKTRSDMKVICRFIQQIRGDQRSVKDIPPEDLDCHLTEFVSLARKKDGQEYEPESLKAFIHSLERYLRGRAACAQELDTGVVCDQTSPPATGSISAGASLDSAQSPIFLTPSNETAEMHSQSTEATETDAHAVDSSLDEGQPDQLEQSSDPAPTAPPSTVVIHKGPKKNWKLSSVVKQTVVIGDETLSQPAAEHPEIQFEIFPNLRAENLVKLLREQAANPVSNVKSVILFPWGQDLQRQFEGVIDKQLTTIFNHCGRAFPKAKVYTADQFLRYARRCTFKEDFDKASSSLMSILKKQGHSVRLIRDAKKSALIQLGLYIDFQWAFGFQDCRNRDCAVCRRHGCFGQVCPGSTATKMAYRICQKVRCDSRCAVYAILCNTCNGRCIYVGETGGAIKVRLQAHLSDIRLAKDTPVSRHFCSPNHCLDDLRFMGLWYLSTESETSKEGALRRRRRAHRSRPHAEPQADQLSSGLAGQQLTIKFAAQSDIVIRMKVAQKVAAAATLRAVVECINGQRVRPLALGQVPQAGRGCFVCATVAFSFASAAASPVEAFNPKKLNRVDCLALLAVVAVVVVAFRGEAERGTGSCAQAAKAHAHWPAVQGAALSVSACGAVVTADWPCLRVALLARSLQRECRSCRRPRQSRGRPVGRAGEPAAATRPRETGGTAGRTAGASARPQCPACPDVSAKTPSGGSRFSVGQLIGDAAAAAADASKLSGRGRRRSRLVVAVNIASAAFVIDVVLRLLAGAADQLFGQAAEQAGISLAVRVGQLGHSLCPRARAVRPDRSSSRHSWRRSSRRQRRASASGVSRTRRRDQKSSSRLPPSAESPTDSGAARPAKSRLLLPQQRVLLMLGTSFTTKQLGIQSGPLSQAAAGRLAGVIGQADGPAGGQIESDKISELLFDPLAGQNVETVGSRVQQHRVTHAGSEHATVATQQSPGLYKTRSSQRPHLSSDVNAHLMIEQQTGAARLAGCILADEQPLGSVGIPDVEIVAHAVGTVTQRRINVPAQSVQPFPFVVKANFVTRPWRRATVGADLLGQVVQSHLVSASHAWLLHLASFTVGNRFDWLPDRFAWPTAAAVKFAPFDQAVVQLSENRVLKLHSGLARQRSESLNVAPFAQMLHAQPDAFTLTKFTQPVQAAVHDVRVSDTWFGGAEFSSNTMVHGVRLRPKDSALESLASWQVARLYRRVGQRPAEMRIRFGLHTCGFSYLPKLARRSRAGRVSRSMRYCGGAFVSEDQRLA</sequence>
<keyword evidence="5 9" id="KW-0472">Membrane</keyword>
<feature type="transmembrane region" description="Helical" evidence="9">
    <location>
        <begin position="995"/>
        <end position="1016"/>
    </location>
</feature>
<dbReference type="PANTHER" id="PTHR11920:SF501">
    <property type="entry name" value="GUANYLATE CYCLASE 32E"/>
    <property type="match status" value="1"/>
</dbReference>
<dbReference type="GO" id="GO:0004016">
    <property type="term" value="F:adenylate cyclase activity"/>
    <property type="evidence" value="ECO:0007669"/>
    <property type="project" value="TreeGrafter"/>
</dbReference>
<dbReference type="CDD" id="cd00637">
    <property type="entry name" value="7tm_classA_rhodopsin-like"/>
    <property type="match status" value="1"/>
</dbReference>
<dbReference type="PANTHER" id="PTHR11920">
    <property type="entry name" value="GUANYLYL CYCLASE"/>
    <property type="match status" value="1"/>
</dbReference>
<feature type="compositionally biased region" description="Low complexity" evidence="8">
    <location>
        <begin position="297"/>
        <end position="306"/>
    </location>
</feature>
<dbReference type="GO" id="GO:0000166">
    <property type="term" value="F:nucleotide binding"/>
    <property type="evidence" value="ECO:0007669"/>
    <property type="project" value="UniProtKB-KW"/>
</dbReference>
<dbReference type="GO" id="GO:0004930">
    <property type="term" value="F:G protein-coupled receptor activity"/>
    <property type="evidence" value="ECO:0007669"/>
    <property type="project" value="UniProtKB-KW"/>
</dbReference>
<feature type="compositionally biased region" description="Basic residues" evidence="8">
    <location>
        <begin position="3410"/>
        <end position="3419"/>
    </location>
</feature>
<keyword evidence="7" id="KW-0675">Receptor</keyword>
<comment type="subcellular location">
    <subcellularLocation>
        <location evidence="1">Membrane</location>
    </subcellularLocation>
</comment>
<feature type="compositionally biased region" description="Basic residues" evidence="8">
    <location>
        <begin position="2069"/>
        <end position="2080"/>
    </location>
</feature>
<dbReference type="PROSITE" id="PS00237">
    <property type="entry name" value="G_PROTEIN_RECEP_F1_1"/>
    <property type="match status" value="1"/>
</dbReference>
<dbReference type="PRINTS" id="PR00237">
    <property type="entry name" value="GPCRRHODOPSN"/>
</dbReference>
<feature type="region of interest" description="Disordered" evidence="8">
    <location>
        <begin position="3596"/>
        <end position="3646"/>
    </location>
</feature>
<keyword evidence="6" id="KW-0456">Lyase</keyword>
<evidence type="ECO:0000256" key="8">
    <source>
        <dbReference type="SAM" id="MobiDB-lite"/>
    </source>
</evidence>
<feature type="region of interest" description="Disordered" evidence="8">
    <location>
        <begin position="2697"/>
        <end position="2721"/>
    </location>
</feature>
<keyword evidence="7" id="KW-0297">G-protein coupled receptor</keyword>
<feature type="region of interest" description="Disordered" evidence="8">
    <location>
        <begin position="2801"/>
        <end position="2823"/>
    </location>
</feature>
<feature type="compositionally biased region" description="Low complexity" evidence="8">
    <location>
        <begin position="2697"/>
        <end position="2709"/>
    </location>
</feature>
<dbReference type="FunFam" id="3.30.70.1230:FF:000030">
    <property type="entry name" value="Si:ch211-215j19.12"/>
    <property type="match status" value="1"/>
</dbReference>
<feature type="region of interest" description="Disordered" evidence="8">
    <location>
        <begin position="1979"/>
        <end position="1998"/>
    </location>
</feature>
<dbReference type="GO" id="GO:0005886">
    <property type="term" value="C:plasma membrane"/>
    <property type="evidence" value="ECO:0007669"/>
    <property type="project" value="TreeGrafter"/>
</dbReference>
<feature type="compositionally biased region" description="Basic residues" evidence="8">
    <location>
        <begin position="3749"/>
        <end position="3762"/>
    </location>
</feature>
<evidence type="ECO:0000313" key="13">
    <source>
        <dbReference type="WBParaSite" id="maker-uti_cns_0048550-snap-gene-0.2-mRNA-1"/>
    </source>
</evidence>
<evidence type="ECO:0000256" key="6">
    <source>
        <dbReference type="ARBA" id="ARBA00023239"/>
    </source>
</evidence>
<evidence type="ECO:0000256" key="3">
    <source>
        <dbReference type="ARBA" id="ARBA00022741"/>
    </source>
</evidence>
<feature type="transmembrane region" description="Helical" evidence="9">
    <location>
        <begin position="1803"/>
        <end position="1825"/>
    </location>
</feature>
<dbReference type="GO" id="GO:0001653">
    <property type="term" value="F:peptide receptor activity"/>
    <property type="evidence" value="ECO:0007669"/>
    <property type="project" value="TreeGrafter"/>
</dbReference>
<dbReference type="InterPro" id="IPR001054">
    <property type="entry name" value="A/G_cyclase"/>
</dbReference>
<feature type="domain" description="Guanylate cyclase" evidence="10">
    <location>
        <begin position="1385"/>
        <end position="1515"/>
    </location>
</feature>
<feature type="transmembrane region" description="Helical" evidence="9">
    <location>
        <begin position="1853"/>
        <end position="1870"/>
    </location>
</feature>
<dbReference type="SUPFAM" id="SSF55073">
    <property type="entry name" value="Nucleotide cyclase"/>
    <property type="match status" value="1"/>
</dbReference>
<dbReference type="Pfam" id="PF00211">
    <property type="entry name" value="Guanylate_cyc"/>
    <property type="match status" value="1"/>
</dbReference>
<feature type="compositionally biased region" description="Basic residues" evidence="8">
    <location>
        <begin position="263"/>
        <end position="273"/>
    </location>
</feature>
<feature type="transmembrane region" description="Helical" evidence="9">
    <location>
        <begin position="409"/>
        <end position="430"/>
    </location>
</feature>
<feature type="transmembrane region" description="Helical" evidence="9">
    <location>
        <begin position="1647"/>
        <end position="1669"/>
    </location>
</feature>
<feature type="transmembrane region" description="Helical" evidence="9">
    <location>
        <begin position="1724"/>
        <end position="1745"/>
    </location>
</feature>
<name>A0A1I8JJ09_9PLAT</name>
<reference evidence="13" key="1">
    <citation type="submission" date="2016-11" db="UniProtKB">
        <authorList>
            <consortium name="WormBaseParasite"/>
        </authorList>
    </citation>
    <scope>IDENTIFICATION</scope>
</reference>
<dbReference type="GO" id="GO:0004383">
    <property type="term" value="F:guanylate cyclase activity"/>
    <property type="evidence" value="ECO:0007669"/>
    <property type="project" value="TreeGrafter"/>
</dbReference>
<feature type="region of interest" description="Disordered" evidence="8">
    <location>
        <begin position="3739"/>
        <end position="3799"/>
    </location>
</feature>
<evidence type="ECO:0000256" key="9">
    <source>
        <dbReference type="SAM" id="Phobius"/>
    </source>
</evidence>
<evidence type="ECO:0000313" key="12">
    <source>
        <dbReference type="Proteomes" id="UP000095280"/>
    </source>
</evidence>
<evidence type="ECO:0000256" key="1">
    <source>
        <dbReference type="ARBA" id="ARBA00004370"/>
    </source>
</evidence>
<feature type="region of interest" description="Disordered" evidence="8">
    <location>
        <begin position="3406"/>
        <end position="3430"/>
    </location>
</feature>
<feature type="region of interest" description="Disordered" evidence="8">
    <location>
        <begin position="2060"/>
        <end position="2099"/>
    </location>
</feature>
<evidence type="ECO:0000259" key="10">
    <source>
        <dbReference type="PROSITE" id="PS50125"/>
    </source>
</evidence>
<keyword evidence="3" id="KW-0547">Nucleotide-binding</keyword>
<feature type="domain" description="G-protein coupled receptors family 1 profile" evidence="11">
    <location>
        <begin position="1626"/>
        <end position="1907"/>
    </location>
</feature>
<dbReference type="GO" id="GO:0007168">
    <property type="term" value="P:receptor guanylyl cyclase signaling pathway"/>
    <property type="evidence" value="ECO:0007669"/>
    <property type="project" value="TreeGrafter"/>
</dbReference>
<keyword evidence="7" id="KW-0807">Transducer</keyword>
<feature type="region of interest" description="Disordered" evidence="8">
    <location>
        <begin position="3075"/>
        <end position="3124"/>
    </location>
</feature>
<feature type="region of interest" description="Disordered" evidence="8">
    <location>
        <begin position="2865"/>
        <end position="2942"/>
    </location>
</feature>
<dbReference type="InterPro" id="IPR017452">
    <property type="entry name" value="GPCR_Rhodpsn_7TM"/>
</dbReference>
<dbReference type="WBParaSite" id="maker-uti_cns_0048550-snap-gene-0.2-mRNA-1">
    <property type="protein sequence ID" value="maker-uti_cns_0048550-snap-gene-0.2-mRNA-1"/>
    <property type="gene ID" value="maker-uti_cns_0048550-snap-gene-0.2"/>
</dbReference>
<feature type="compositionally biased region" description="Polar residues" evidence="8">
    <location>
        <begin position="1981"/>
        <end position="1997"/>
    </location>
</feature>
<feature type="compositionally biased region" description="Low complexity" evidence="8">
    <location>
        <begin position="3605"/>
        <end position="3618"/>
    </location>
</feature>
<dbReference type="InterPro" id="IPR000276">
    <property type="entry name" value="GPCR_Rhodpsn"/>
</dbReference>
<evidence type="ECO:0000256" key="2">
    <source>
        <dbReference type="ARBA" id="ARBA00022692"/>
    </source>
</evidence>
<feature type="compositionally biased region" description="Polar residues" evidence="8">
    <location>
        <begin position="3779"/>
        <end position="3791"/>
    </location>
</feature>
<keyword evidence="2 7" id="KW-0812">Transmembrane</keyword>
<protein>
    <submittedName>
        <fullName evidence="13">Protein kinase domain-containing protein</fullName>
    </submittedName>
</protein>
<evidence type="ECO:0000256" key="5">
    <source>
        <dbReference type="ARBA" id="ARBA00023136"/>
    </source>
</evidence>
<dbReference type="SMART" id="SM00044">
    <property type="entry name" value="CYCc"/>
    <property type="match status" value="1"/>
</dbReference>
<keyword evidence="12" id="KW-1185">Reference proteome</keyword>
<dbReference type="GO" id="GO:0035556">
    <property type="term" value="P:intracellular signal transduction"/>
    <property type="evidence" value="ECO:0007669"/>
    <property type="project" value="InterPro"/>
</dbReference>
<dbReference type="Gene3D" id="1.20.1070.10">
    <property type="entry name" value="Rhodopsin 7-helix transmembrane proteins"/>
    <property type="match status" value="1"/>
</dbReference>
<dbReference type="Proteomes" id="UP000095280">
    <property type="component" value="Unplaced"/>
</dbReference>
<dbReference type="PROSITE" id="PS50125">
    <property type="entry name" value="GUANYLATE_CYCLASE_2"/>
    <property type="match status" value="1"/>
</dbReference>
<feature type="transmembrane region" description="Helical" evidence="9">
    <location>
        <begin position="1689"/>
        <end position="1712"/>
    </location>
</feature>
<feature type="region of interest" description="Disordered" evidence="8">
    <location>
        <begin position="257"/>
        <end position="306"/>
    </location>
</feature>
<organism evidence="12 13">
    <name type="scientific">Macrostomum lignano</name>
    <dbReference type="NCBI Taxonomy" id="282301"/>
    <lineage>
        <taxon>Eukaryota</taxon>
        <taxon>Metazoa</taxon>
        <taxon>Spiralia</taxon>
        <taxon>Lophotrochozoa</taxon>
        <taxon>Platyhelminthes</taxon>
        <taxon>Rhabditophora</taxon>
        <taxon>Macrostomorpha</taxon>
        <taxon>Macrostomida</taxon>
        <taxon>Macrostomidae</taxon>
        <taxon>Macrostomum</taxon>
    </lineage>
</organism>
<dbReference type="InterPro" id="IPR050401">
    <property type="entry name" value="Cyclic_nucleotide_synthase"/>
</dbReference>